<keyword evidence="5 7" id="KW-1133">Transmembrane helix</keyword>
<feature type="transmembrane region" description="Helical" evidence="7">
    <location>
        <begin position="168"/>
        <end position="189"/>
    </location>
</feature>
<evidence type="ECO:0000259" key="8">
    <source>
        <dbReference type="PROSITE" id="PS50928"/>
    </source>
</evidence>
<dbReference type="PANTHER" id="PTHR43744">
    <property type="entry name" value="ABC TRANSPORTER PERMEASE PROTEIN MG189-RELATED-RELATED"/>
    <property type="match status" value="1"/>
</dbReference>
<dbReference type="InterPro" id="IPR000515">
    <property type="entry name" value="MetI-like"/>
</dbReference>
<comment type="subcellular location">
    <subcellularLocation>
        <location evidence="1">Cell membrane</location>
        <topology evidence="1">Multi-pass membrane protein</topology>
    </subcellularLocation>
</comment>
<evidence type="ECO:0000256" key="4">
    <source>
        <dbReference type="ARBA" id="ARBA00022692"/>
    </source>
</evidence>
<protein>
    <submittedName>
        <fullName evidence="9">Putative sn-glycerol-3-phosphate transport system permease</fullName>
    </submittedName>
</protein>
<dbReference type="InterPro" id="IPR035906">
    <property type="entry name" value="MetI-like_sf"/>
</dbReference>
<dbReference type="AlphaFoldDB" id="S0DFR7"/>
<dbReference type="Pfam" id="PF00528">
    <property type="entry name" value="BPD_transp_1"/>
    <property type="match status" value="1"/>
</dbReference>
<dbReference type="GO" id="GO:0005886">
    <property type="term" value="C:plasma membrane"/>
    <property type="evidence" value="ECO:0007669"/>
    <property type="project" value="UniProtKB-SubCell"/>
</dbReference>
<keyword evidence="3" id="KW-1003">Cell membrane</keyword>
<dbReference type="CDD" id="cd06261">
    <property type="entry name" value="TM_PBP2"/>
    <property type="match status" value="1"/>
</dbReference>
<name>S0DFR7_9ZZZZ</name>
<organism evidence="9">
    <name type="scientific">termite gut metagenome</name>
    <dbReference type="NCBI Taxonomy" id="433724"/>
    <lineage>
        <taxon>unclassified sequences</taxon>
        <taxon>metagenomes</taxon>
        <taxon>organismal metagenomes</taxon>
    </lineage>
</organism>
<feature type="transmembrane region" description="Helical" evidence="7">
    <location>
        <begin position="106"/>
        <end position="124"/>
    </location>
</feature>
<keyword evidence="2" id="KW-0813">Transport</keyword>
<dbReference type="EMBL" id="HF548295">
    <property type="protein sequence ID" value="CCO21385.1"/>
    <property type="molecule type" value="Genomic_DNA"/>
</dbReference>
<feature type="transmembrane region" description="Helical" evidence="7">
    <location>
        <begin position="270"/>
        <end position="291"/>
    </location>
</feature>
<gene>
    <name evidence="9" type="ORF">BN138_573</name>
</gene>
<dbReference type="PANTHER" id="PTHR43744:SF8">
    <property type="entry name" value="SN-GLYCEROL-3-PHOSPHATE TRANSPORT SYSTEM PERMEASE PROTEIN UGPE"/>
    <property type="match status" value="1"/>
</dbReference>
<dbReference type="Gene3D" id="1.10.3720.10">
    <property type="entry name" value="MetI-like"/>
    <property type="match status" value="1"/>
</dbReference>
<evidence type="ECO:0000256" key="3">
    <source>
        <dbReference type="ARBA" id="ARBA00022475"/>
    </source>
</evidence>
<evidence type="ECO:0000256" key="2">
    <source>
        <dbReference type="ARBA" id="ARBA00022448"/>
    </source>
</evidence>
<reference evidence="9" key="1">
    <citation type="submission" date="2012-10" db="EMBL/GenBank/DDBJ databases">
        <authorList>
            <person name="Sandrine L."/>
        </authorList>
    </citation>
    <scope>NUCLEOTIDE SEQUENCE</scope>
</reference>
<accession>S0DFR7</accession>
<keyword evidence="4 7" id="KW-0812">Transmembrane</keyword>
<keyword evidence="6 7" id="KW-0472">Membrane</keyword>
<dbReference type="GO" id="GO:0055085">
    <property type="term" value="P:transmembrane transport"/>
    <property type="evidence" value="ECO:0007669"/>
    <property type="project" value="InterPro"/>
</dbReference>
<feature type="domain" description="ABC transmembrane type-1" evidence="8">
    <location>
        <begin position="71"/>
        <end position="291"/>
    </location>
</feature>
<reference evidence="9" key="2">
    <citation type="journal article" date="2013" name="Biotechnol. Biofuels">
        <title>Mining for hemicellulases in the fungus-growing termite Pseudacanthotermes militaris using functional metagenomics.</title>
        <authorList>
            <person name="Bastien G."/>
            <person name="Arnal G."/>
            <person name="Bozonnet S."/>
            <person name="Laguerre S."/>
            <person name="Ferreira F."/>
            <person name="Faure R."/>
            <person name="Henrissat B."/>
            <person name="Lefevre F."/>
            <person name="Robe P."/>
            <person name="Bouchez O."/>
            <person name="Noirot C."/>
            <person name="Dumon C."/>
            <person name="O'Donohue M."/>
        </authorList>
    </citation>
    <scope>NUCLEOTIDE SEQUENCE</scope>
</reference>
<evidence type="ECO:0000256" key="5">
    <source>
        <dbReference type="ARBA" id="ARBA00022989"/>
    </source>
</evidence>
<feature type="transmembrane region" description="Helical" evidence="7">
    <location>
        <begin position="75"/>
        <end position="99"/>
    </location>
</feature>
<evidence type="ECO:0000256" key="7">
    <source>
        <dbReference type="SAM" id="Phobius"/>
    </source>
</evidence>
<evidence type="ECO:0000313" key="9">
    <source>
        <dbReference type="EMBL" id="CCO21385.1"/>
    </source>
</evidence>
<feature type="transmembrane region" description="Helical" evidence="7">
    <location>
        <begin position="7"/>
        <end position="31"/>
    </location>
</feature>
<evidence type="ECO:0000256" key="6">
    <source>
        <dbReference type="ARBA" id="ARBA00023136"/>
    </source>
</evidence>
<sequence>MIERTPVLNILTYLVMISGVIGMALPIYLVVVTASLPVERIGQTPPAFLPGGELFTNLATAFERSGFADQFMNSLTMAVTIVIGKIVLSTMTAFAITYFRFPLKGLVFWAIFVTLMLPLEVRIVPTYAVAANALEPFQQILDWLYISDAIAAVTSIRVRLEWNLLDSFTGLTLPLMATATGTFLYRQFFLSIPNELADAAKVDGAGAFRFFVDIAWPLSRTTTAALAIIMFISGWNQYLWPLLITTDPSMHTVVMGLSQLLPGADQRPEWNIAMAGALIVMLPPVLVVFAMHRLFIKGLMGGGAH</sequence>
<dbReference type="SUPFAM" id="SSF161098">
    <property type="entry name" value="MetI-like"/>
    <property type="match status" value="1"/>
</dbReference>
<evidence type="ECO:0000256" key="1">
    <source>
        <dbReference type="ARBA" id="ARBA00004651"/>
    </source>
</evidence>
<proteinExistence type="predicted"/>
<dbReference type="PROSITE" id="PS50928">
    <property type="entry name" value="ABC_TM1"/>
    <property type="match status" value="1"/>
</dbReference>
<feature type="transmembrane region" description="Helical" evidence="7">
    <location>
        <begin position="210"/>
        <end position="232"/>
    </location>
</feature>